<dbReference type="SUPFAM" id="SSF52317">
    <property type="entry name" value="Class I glutamine amidotransferase-like"/>
    <property type="match status" value="1"/>
</dbReference>
<proteinExistence type="inferred from homology"/>
<dbReference type="EC" id="6.3.5.3" evidence="8"/>
<dbReference type="PANTHER" id="PTHR47552">
    <property type="entry name" value="PHOSPHORIBOSYLFORMYLGLYCINAMIDINE SYNTHASE SUBUNIT PURQ"/>
    <property type="match status" value="1"/>
</dbReference>
<dbReference type="Gene3D" id="3.40.50.880">
    <property type="match status" value="1"/>
</dbReference>
<keyword evidence="5 8" id="KW-0378">Hydrolase</keyword>
<comment type="catalytic activity">
    <reaction evidence="8">
        <text>N(2)-formyl-N(1)-(5-phospho-beta-D-ribosyl)glycinamide + L-glutamine + ATP + H2O = 2-formamido-N(1)-(5-O-phospho-beta-D-ribosyl)acetamidine + L-glutamate + ADP + phosphate + H(+)</text>
        <dbReference type="Rhea" id="RHEA:17129"/>
        <dbReference type="ChEBI" id="CHEBI:15377"/>
        <dbReference type="ChEBI" id="CHEBI:15378"/>
        <dbReference type="ChEBI" id="CHEBI:29985"/>
        <dbReference type="ChEBI" id="CHEBI:30616"/>
        <dbReference type="ChEBI" id="CHEBI:43474"/>
        <dbReference type="ChEBI" id="CHEBI:58359"/>
        <dbReference type="ChEBI" id="CHEBI:147286"/>
        <dbReference type="ChEBI" id="CHEBI:147287"/>
        <dbReference type="ChEBI" id="CHEBI:456216"/>
        <dbReference type="EC" id="6.3.5.3"/>
    </reaction>
</comment>
<dbReference type="EC" id="3.5.1.2" evidence="8"/>
<dbReference type="GO" id="GO:0006189">
    <property type="term" value="P:'de novo' IMP biosynthetic process"/>
    <property type="evidence" value="ECO:0007669"/>
    <property type="project" value="UniProtKB-UniRule"/>
</dbReference>
<dbReference type="GO" id="GO:0005524">
    <property type="term" value="F:ATP binding"/>
    <property type="evidence" value="ECO:0007669"/>
    <property type="project" value="UniProtKB-KW"/>
</dbReference>
<keyword evidence="4 8" id="KW-0658">Purine biosynthesis</keyword>
<comment type="pathway">
    <text evidence="8">Purine metabolism; IMP biosynthesis via de novo pathway; 5-amino-1-(5-phospho-D-ribosyl)imidazole from N(2)-formyl-N(1)-(5-phospho-D-ribosyl)glycinamide: step 1/2.</text>
</comment>
<dbReference type="SMART" id="SM01211">
    <property type="entry name" value="GATase_5"/>
    <property type="match status" value="1"/>
</dbReference>
<organism evidence="9">
    <name type="scientific">Candidatus Methanophaga sp. ANME-1 ERB7</name>
    <dbReference type="NCBI Taxonomy" id="2759913"/>
    <lineage>
        <taxon>Archaea</taxon>
        <taxon>Methanobacteriati</taxon>
        <taxon>Methanobacteriota</taxon>
        <taxon>Stenosarchaea group</taxon>
        <taxon>Methanomicrobia</taxon>
        <taxon>Candidatus Methanophagales</taxon>
        <taxon>Candidatus Methanophagaceae</taxon>
        <taxon>Candidatus Methanophaga</taxon>
    </lineage>
</organism>
<dbReference type="EMBL" id="MT631655">
    <property type="protein sequence ID" value="QNO56417.1"/>
    <property type="molecule type" value="Genomic_DNA"/>
</dbReference>
<feature type="active site" evidence="8">
    <location>
        <position position="235"/>
    </location>
</feature>
<dbReference type="AlphaFoldDB" id="A0A7G9Z833"/>
<evidence type="ECO:0000256" key="4">
    <source>
        <dbReference type="ARBA" id="ARBA00022755"/>
    </source>
</evidence>
<keyword evidence="7 8" id="KW-0315">Glutamine amidotransferase</keyword>
<dbReference type="NCBIfam" id="NF002252">
    <property type="entry name" value="PRK01175.1"/>
    <property type="match status" value="1"/>
</dbReference>
<dbReference type="PIRSF" id="PIRSF001586">
    <property type="entry name" value="FGAM_synth_I"/>
    <property type="match status" value="1"/>
</dbReference>
<keyword evidence="1 8" id="KW-0963">Cytoplasm</keyword>
<comment type="catalytic activity">
    <reaction evidence="8">
        <text>L-glutamine + H2O = L-glutamate + NH4(+)</text>
        <dbReference type="Rhea" id="RHEA:15889"/>
        <dbReference type="ChEBI" id="CHEBI:15377"/>
        <dbReference type="ChEBI" id="CHEBI:28938"/>
        <dbReference type="ChEBI" id="CHEBI:29985"/>
        <dbReference type="ChEBI" id="CHEBI:58359"/>
        <dbReference type="EC" id="3.5.1.2"/>
    </reaction>
</comment>
<keyword evidence="2 8" id="KW-0436">Ligase</keyword>
<dbReference type="HAMAP" id="MF_00421">
    <property type="entry name" value="PurQ"/>
    <property type="match status" value="1"/>
</dbReference>
<comment type="subcellular location">
    <subcellularLocation>
        <location evidence="8">Cytoplasm</location>
    </subcellularLocation>
</comment>
<dbReference type="GO" id="GO:0004642">
    <property type="term" value="F:phosphoribosylformylglycinamidine synthase activity"/>
    <property type="evidence" value="ECO:0007669"/>
    <property type="project" value="UniProtKB-UniRule"/>
</dbReference>
<keyword evidence="3 8" id="KW-0547">Nucleotide-binding</keyword>
<dbReference type="InterPro" id="IPR010075">
    <property type="entry name" value="PRibForGlyAmidine_synth_PurQ"/>
</dbReference>
<evidence type="ECO:0000256" key="5">
    <source>
        <dbReference type="ARBA" id="ARBA00022801"/>
    </source>
</evidence>
<protein>
    <recommendedName>
        <fullName evidence="8">Phosphoribosylformylglycinamidine synthase subunit PurQ</fullName>
        <shortName evidence="8">FGAM synthase</shortName>
        <ecNumber evidence="8">6.3.5.3</ecNumber>
    </recommendedName>
    <alternativeName>
        <fullName evidence="8">Formylglycinamide ribonucleotide amidotransferase subunit I</fullName>
        <shortName evidence="8">FGAR amidotransferase I</shortName>
        <shortName evidence="8">FGAR-AT I</shortName>
    </alternativeName>
    <alternativeName>
        <fullName evidence="8">Glutaminase PurQ</fullName>
        <ecNumber evidence="8">3.5.1.2</ecNumber>
    </alternativeName>
    <alternativeName>
        <fullName evidence="8">Phosphoribosylformylglycinamidine synthase subunit I</fullName>
    </alternativeName>
</protein>
<dbReference type="PANTHER" id="PTHR47552:SF1">
    <property type="entry name" value="PHOSPHORIBOSYLFORMYLGLYCINAMIDINE SYNTHASE SUBUNIT PURQ"/>
    <property type="match status" value="1"/>
</dbReference>
<evidence type="ECO:0000313" key="9">
    <source>
        <dbReference type="EMBL" id="QNO56417.1"/>
    </source>
</evidence>
<dbReference type="Pfam" id="PF13507">
    <property type="entry name" value="GATase_5"/>
    <property type="match status" value="1"/>
</dbReference>
<gene>
    <name evidence="8 9" type="primary">purQ</name>
    <name evidence="9" type="ORF">EIIOIEJP_00024</name>
</gene>
<dbReference type="GO" id="GO:0004359">
    <property type="term" value="F:glutaminase activity"/>
    <property type="evidence" value="ECO:0007669"/>
    <property type="project" value="UniProtKB-EC"/>
</dbReference>
<reference evidence="9" key="1">
    <citation type="submission" date="2020-06" db="EMBL/GenBank/DDBJ databases">
        <title>Unique genomic features of the anaerobic methanotrophic archaea.</title>
        <authorList>
            <person name="Chadwick G.L."/>
            <person name="Skennerton C.T."/>
            <person name="Laso-Perez R."/>
            <person name="Leu A.O."/>
            <person name="Speth D.R."/>
            <person name="Yu H."/>
            <person name="Morgan-Lang C."/>
            <person name="Hatzenpichler R."/>
            <person name="Goudeau D."/>
            <person name="Malmstrom R."/>
            <person name="Brazelton W.J."/>
            <person name="Woyke T."/>
            <person name="Hallam S.J."/>
            <person name="Tyson G.W."/>
            <person name="Wegener G."/>
            <person name="Boetius A."/>
            <person name="Orphan V."/>
        </authorList>
    </citation>
    <scope>NUCLEOTIDE SEQUENCE</scope>
</reference>
<dbReference type="InterPro" id="IPR029062">
    <property type="entry name" value="Class_I_gatase-like"/>
</dbReference>
<evidence type="ECO:0000256" key="3">
    <source>
        <dbReference type="ARBA" id="ARBA00022741"/>
    </source>
</evidence>
<dbReference type="UniPathway" id="UPA00074">
    <property type="reaction ID" value="UER00128"/>
</dbReference>
<evidence type="ECO:0000256" key="7">
    <source>
        <dbReference type="ARBA" id="ARBA00022962"/>
    </source>
</evidence>
<dbReference type="GO" id="GO:0005737">
    <property type="term" value="C:cytoplasm"/>
    <property type="evidence" value="ECO:0007669"/>
    <property type="project" value="UniProtKB-SubCell"/>
</dbReference>
<evidence type="ECO:0000256" key="1">
    <source>
        <dbReference type="ARBA" id="ARBA00022490"/>
    </source>
</evidence>
<dbReference type="PROSITE" id="PS51273">
    <property type="entry name" value="GATASE_TYPE_1"/>
    <property type="match status" value="1"/>
</dbReference>
<accession>A0A7G9Z833</accession>
<comment type="subunit">
    <text evidence="8">Part of the FGAM synthase complex composed of 1 PurL, 1 PurQ and 2 PurS subunits.</text>
</comment>
<dbReference type="NCBIfam" id="TIGR01737">
    <property type="entry name" value="FGAM_synth_I"/>
    <property type="match status" value="1"/>
</dbReference>
<comment type="function">
    <text evidence="8">Part of the phosphoribosylformylglycinamidine synthase complex involved in the purines biosynthetic pathway. Catalyzes the ATP-dependent conversion of formylglycinamide ribonucleotide (FGAR) and glutamine to yield formylglycinamidine ribonucleotide (FGAM) and glutamate. The FGAM synthase complex is composed of three subunits. PurQ produces an ammonia molecule by converting glutamine to glutamate. PurL transfers the ammonia molecule to FGAR to form FGAM in an ATP-dependent manner. PurS interacts with PurQ and PurL and is thought to assist in the transfer of the ammonia molecule from PurQ to PurL.</text>
</comment>
<evidence type="ECO:0000256" key="6">
    <source>
        <dbReference type="ARBA" id="ARBA00022840"/>
    </source>
</evidence>
<feature type="active site" description="Nucleophile" evidence="8">
    <location>
        <position position="101"/>
    </location>
</feature>
<name>A0A7G9Z833_9EURY</name>
<sequence>MMPARICVLRIEGTNCELETFRSFKRLGAAAEIVHLKQLIGAVKEREKRKLKDYDLLVIPGGFSSGDYIRAGAILAARIRGTLGEEIDDFIRDGKPILGICNGFQVLVEMGLLPGLAYEKIGLQQAALTTNDSARFECRSVYLRQENRGNCVFTKGIEKGRIMKMPCAHAEGKFFISEKRREAYLQLLEENDQIVFRYIDPEGGYASYPWNPNGSVDNIAGICDPSGNILGLMPHPERAFYAYLDSEWSRRAKGREEGRGAYGDGKAIFEAVLNYLSRKAYI</sequence>
<evidence type="ECO:0000256" key="8">
    <source>
        <dbReference type="HAMAP-Rule" id="MF_00421"/>
    </source>
</evidence>
<evidence type="ECO:0000256" key="2">
    <source>
        <dbReference type="ARBA" id="ARBA00022598"/>
    </source>
</evidence>
<feature type="active site" evidence="8">
    <location>
        <position position="237"/>
    </location>
</feature>
<dbReference type="CDD" id="cd01740">
    <property type="entry name" value="GATase1_FGAR_AT"/>
    <property type="match status" value="1"/>
</dbReference>
<keyword evidence="6 8" id="KW-0067">ATP-binding</keyword>